<protein>
    <submittedName>
        <fullName evidence="1">Uncharacterized protein</fullName>
    </submittedName>
</protein>
<dbReference type="Proteomes" id="UP000325577">
    <property type="component" value="Linkage Group LG14"/>
</dbReference>
<gene>
    <name evidence="1" type="ORF">F0562_026192</name>
</gene>
<organism evidence="1 2">
    <name type="scientific">Nyssa sinensis</name>
    <dbReference type="NCBI Taxonomy" id="561372"/>
    <lineage>
        <taxon>Eukaryota</taxon>
        <taxon>Viridiplantae</taxon>
        <taxon>Streptophyta</taxon>
        <taxon>Embryophyta</taxon>
        <taxon>Tracheophyta</taxon>
        <taxon>Spermatophyta</taxon>
        <taxon>Magnoliopsida</taxon>
        <taxon>eudicotyledons</taxon>
        <taxon>Gunneridae</taxon>
        <taxon>Pentapetalae</taxon>
        <taxon>asterids</taxon>
        <taxon>Cornales</taxon>
        <taxon>Nyssaceae</taxon>
        <taxon>Nyssa</taxon>
    </lineage>
</organism>
<dbReference type="AlphaFoldDB" id="A0A5J5BAJ2"/>
<accession>A0A5J5BAJ2</accession>
<proteinExistence type="predicted"/>
<evidence type="ECO:0000313" key="1">
    <source>
        <dbReference type="EMBL" id="KAA8539500.1"/>
    </source>
</evidence>
<reference evidence="1 2" key="1">
    <citation type="submission" date="2019-09" db="EMBL/GenBank/DDBJ databases">
        <title>A chromosome-level genome assembly of the Chinese tupelo Nyssa sinensis.</title>
        <authorList>
            <person name="Yang X."/>
            <person name="Kang M."/>
            <person name="Yang Y."/>
            <person name="Xiong H."/>
            <person name="Wang M."/>
            <person name="Zhang Z."/>
            <person name="Wang Z."/>
            <person name="Wu H."/>
            <person name="Ma T."/>
            <person name="Liu J."/>
            <person name="Xi Z."/>
        </authorList>
    </citation>
    <scope>NUCLEOTIDE SEQUENCE [LARGE SCALE GENOMIC DNA]</scope>
    <source>
        <strain evidence="1">J267</strain>
        <tissue evidence="1">Leaf</tissue>
    </source>
</reference>
<name>A0A5J5BAJ2_9ASTE</name>
<dbReference type="EMBL" id="CM018037">
    <property type="protein sequence ID" value="KAA8539500.1"/>
    <property type="molecule type" value="Genomic_DNA"/>
</dbReference>
<sequence length="88" mass="10314">MSVLLICTIQPKSCTSFSTFGGCLKLVVELQSRSNGANSSSFSFWADLKEFIDFLESQLWQLREYFSFHYYITFQAMKVLLYFSQVFY</sequence>
<keyword evidence="2" id="KW-1185">Reference proteome</keyword>
<evidence type="ECO:0000313" key="2">
    <source>
        <dbReference type="Proteomes" id="UP000325577"/>
    </source>
</evidence>